<evidence type="ECO:0008006" key="4">
    <source>
        <dbReference type="Google" id="ProtNLM"/>
    </source>
</evidence>
<evidence type="ECO:0000256" key="1">
    <source>
        <dbReference type="SAM" id="SignalP"/>
    </source>
</evidence>
<name>A0AA40E797_9PEZI</name>
<dbReference type="Proteomes" id="UP001172159">
    <property type="component" value="Unassembled WGS sequence"/>
</dbReference>
<dbReference type="EMBL" id="JAUKTV010000010">
    <property type="protein sequence ID" value="KAK0726636.1"/>
    <property type="molecule type" value="Genomic_DNA"/>
</dbReference>
<dbReference type="AlphaFoldDB" id="A0AA40E797"/>
<keyword evidence="1" id="KW-0732">Signal</keyword>
<sequence length="85" mass="8713">MKSSLLLSSLLGIVVAATPPSVPPQVLSSTSPSPRSLSSCLLPSSMSTSSKVAERLVLAEKAELSSYFLATNSLMSASINNSSKA</sequence>
<reference evidence="2" key="1">
    <citation type="submission" date="2023-06" db="EMBL/GenBank/DDBJ databases">
        <title>Genome-scale phylogeny and comparative genomics of the fungal order Sordariales.</title>
        <authorList>
            <consortium name="Lawrence Berkeley National Laboratory"/>
            <person name="Hensen N."/>
            <person name="Bonometti L."/>
            <person name="Westerberg I."/>
            <person name="Brannstrom I.O."/>
            <person name="Guillou S."/>
            <person name="Cros-Aarteil S."/>
            <person name="Calhoun S."/>
            <person name="Haridas S."/>
            <person name="Kuo A."/>
            <person name="Mondo S."/>
            <person name="Pangilinan J."/>
            <person name="Riley R."/>
            <person name="Labutti K."/>
            <person name="Andreopoulos B."/>
            <person name="Lipzen A."/>
            <person name="Chen C."/>
            <person name="Yanf M."/>
            <person name="Daum C."/>
            <person name="Ng V."/>
            <person name="Clum A."/>
            <person name="Steindorff A."/>
            <person name="Ohm R."/>
            <person name="Martin F."/>
            <person name="Silar P."/>
            <person name="Natvig D."/>
            <person name="Lalanne C."/>
            <person name="Gautier V."/>
            <person name="Ament-Velasquez S.L."/>
            <person name="Kruys A."/>
            <person name="Hutchinson M.I."/>
            <person name="Powell A.J."/>
            <person name="Barry K."/>
            <person name="Miller A.N."/>
            <person name="Grigoriev I.V."/>
            <person name="Debuchy R."/>
            <person name="Gladieux P."/>
            <person name="Thoren M.H."/>
            <person name="Johannesson H."/>
        </authorList>
    </citation>
    <scope>NUCLEOTIDE SEQUENCE</scope>
    <source>
        <strain evidence="2">CBS 540.89</strain>
    </source>
</reference>
<accession>A0AA40E797</accession>
<comment type="caution">
    <text evidence="2">The sequence shown here is derived from an EMBL/GenBank/DDBJ whole genome shotgun (WGS) entry which is preliminary data.</text>
</comment>
<organism evidence="2 3">
    <name type="scientific">Apiosordaria backusii</name>
    <dbReference type="NCBI Taxonomy" id="314023"/>
    <lineage>
        <taxon>Eukaryota</taxon>
        <taxon>Fungi</taxon>
        <taxon>Dikarya</taxon>
        <taxon>Ascomycota</taxon>
        <taxon>Pezizomycotina</taxon>
        <taxon>Sordariomycetes</taxon>
        <taxon>Sordariomycetidae</taxon>
        <taxon>Sordariales</taxon>
        <taxon>Lasiosphaeriaceae</taxon>
        <taxon>Apiosordaria</taxon>
    </lineage>
</organism>
<proteinExistence type="predicted"/>
<feature type="signal peptide" evidence="1">
    <location>
        <begin position="1"/>
        <end position="16"/>
    </location>
</feature>
<keyword evidence="3" id="KW-1185">Reference proteome</keyword>
<evidence type="ECO:0000313" key="2">
    <source>
        <dbReference type="EMBL" id="KAK0726636.1"/>
    </source>
</evidence>
<protein>
    <recommendedName>
        <fullName evidence="4">Secreted protein</fullName>
    </recommendedName>
</protein>
<gene>
    <name evidence="2" type="ORF">B0T21DRAFT_37954</name>
</gene>
<feature type="chain" id="PRO_5041274852" description="Secreted protein" evidence="1">
    <location>
        <begin position="17"/>
        <end position="85"/>
    </location>
</feature>
<evidence type="ECO:0000313" key="3">
    <source>
        <dbReference type="Proteomes" id="UP001172159"/>
    </source>
</evidence>